<dbReference type="GeneID" id="83156650"/>
<dbReference type="Pfam" id="PF00589">
    <property type="entry name" value="Phage_integrase"/>
    <property type="match status" value="1"/>
</dbReference>
<evidence type="ECO:0000256" key="4">
    <source>
        <dbReference type="ARBA" id="ARBA00022490"/>
    </source>
</evidence>
<reference evidence="15" key="1">
    <citation type="submission" date="2010-03" db="EMBL/GenBank/DDBJ databases">
        <title>The genome sequence of Ruminococcus sp. 18P13.</title>
        <authorList>
            <consortium name="metaHIT consortium -- http://www.metahit.eu/"/>
            <person name="Pajon A."/>
            <person name="Turner K."/>
            <person name="Parkhill J."/>
            <person name="Bernalier A."/>
        </authorList>
    </citation>
    <scope>NUCLEOTIDE SEQUENCE [LARGE SCALE GENOMIC DNA]</scope>
    <source>
        <strain evidence="15">Type strain: 18P13</strain>
    </source>
</reference>
<dbReference type="PANTHER" id="PTHR30349:SF77">
    <property type="entry name" value="TYROSINE RECOMBINASE XERC"/>
    <property type="match status" value="1"/>
</dbReference>
<evidence type="ECO:0000313" key="15">
    <source>
        <dbReference type="EMBL" id="CBL18015.1"/>
    </source>
</evidence>
<dbReference type="InterPro" id="IPR013762">
    <property type="entry name" value="Integrase-like_cat_sf"/>
</dbReference>
<keyword evidence="6" id="KW-0159">Chromosome partition</keyword>
<dbReference type="HOGENOM" id="CLU_027562_9_6_9"/>
<dbReference type="InterPro" id="IPR002104">
    <property type="entry name" value="Integrase_catalytic"/>
</dbReference>
<dbReference type="GO" id="GO:0015074">
    <property type="term" value="P:DNA integration"/>
    <property type="evidence" value="ECO:0007669"/>
    <property type="project" value="UniProtKB-KW"/>
</dbReference>
<evidence type="ECO:0000259" key="14">
    <source>
        <dbReference type="PROSITE" id="PS51900"/>
    </source>
</evidence>
<dbReference type="Proteomes" id="UP000007054">
    <property type="component" value="Chromosome"/>
</dbReference>
<evidence type="ECO:0000256" key="7">
    <source>
        <dbReference type="ARBA" id="ARBA00022908"/>
    </source>
</evidence>
<dbReference type="PROSITE" id="PS51900">
    <property type="entry name" value="CB"/>
    <property type="match status" value="1"/>
</dbReference>
<evidence type="ECO:0000256" key="12">
    <source>
        <dbReference type="SAM" id="MobiDB-lite"/>
    </source>
</evidence>
<evidence type="ECO:0000256" key="10">
    <source>
        <dbReference type="ARBA" id="ARBA00023306"/>
    </source>
</evidence>
<evidence type="ECO:0000256" key="6">
    <source>
        <dbReference type="ARBA" id="ARBA00022829"/>
    </source>
</evidence>
<comment type="similarity">
    <text evidence="3">Belongs to the 'phage' integrase family.</text>
</comment>
<dbReference type="PROSITE" id="PS51898">
    <property type="entry name" value="TYR_RECOMBINASE"/>
    <property type="match status" value="1"/>
</dbReference>
<reference evidence="15" key="2">
    <citation type="submission" date="2010-03" db="EMBL/GenBank/DDBJ databases">
        <authorList>
            <person name="Pajon A."/>
        </authorList>
    </citation>
    <scope>NUCLEOTIDE SEQUENCE</scope>
    <source>
        <strain evidence="15">Type strain: 18P13</strain>
    </source>
</reference>
<keyword evidence="9" id="KW-0233">DNA recombination</keyword>
<dbReference type="InterPro" id="IPR004107">
    <property type="entry name" value="Integrase_SAM-like_N"/>
</dbReference>
<dbReference type="SUPFAM" id="SSF56349">
    <property type="entry name" value="DNA breaking-rejoining enzymes"/>
    <property type="match status" value="1"/>
</dbReference>
<dbReference type="GO" id="GO:0051301">
    <property type="term" value="P:cell division"/>
    <property type="evidence" value="ECO:0007669"/>
    <property type="project" value="UniProtKB-KW"/>
</dbReference>
<dbReference type="GO" id="GO:0005737">
    <property type="term" value="C:cytoplasm"/>
    <property type="evidence" value="ECO:0007669"/>
    <property type="project" value="UniProtKB-SubCell"/>
</dbReference>
<evidence type="ECO:0000256" key="3">
    <source>
        <dbReference type="ARBA" id="ARBA00008857"/>
    </source>
</evidence>
<evidence type="ECO:0000256" key="5">
    <source>
        <dbReference type="ARBA" id="ARBA00022618"/>
    </source>
</evidence>
<keyword evidence="5" id="KW-0132">Cell division</keyword>
<accession>D4LEH0</accession>
<dbReference type="InterPro" id="IPR050090">
    <property type="entry name" value="Tyrosine_recombinase_XerCD"/>
</dbReference>
<evidence type="ECO:0000256" key="2">
    <source>
        <dbReference type="ARBA" id="ARBA00004496"/>
    </source>
</evidence>
<dbReference type="PANTHER" id="PTHR30349">
    <property type="entry name" value="PHAGE INTEGRASE-RELATED"/>
    <property type="match status" value="1"/>
</dbReference>
<comment type="subcellular location">
    <subcellularLocation>
        <location evidence="2">Cytoplasm</location>
    </subcellularLocation>
</comment>
<dbReference type="OrthoDB" id="283809at2"/>
<dbReference type="STRING" id="213810.RUM_19810"/>
<dbReference type="InterPro" id="IPR011010">
    <property type="entry name" value="DNA_brk_join_enz"/>
</dbReference>
<dbReference type="BioCyc" id="RCHA213810:RUM_RS09615-MONOMER"/>
<dbReference type="Pfam" id="PF02899">
    <property type="entry name" value="Phage_int_SAM_1"/>
    <property type="match status" value="1"/>
</dbReference>
<dbReference type="Gene3D" id="1.10.443.10">
    <property type="entry name" value="Intergrase catalytic core"/>
    <property type="match status" value="1"/>
</dbReference>
<evidence type="ECO:0000256" key="11">
    <source>
        <dbReference type="PROSITE-ProRule" id="PRU01248"/>
    </source>
</evidence>
<keyword evidence="16" id="KW-1185">Reference proteome</keyword>
<evidence type="ECO:0000256" key="8">
    <source>
        <dbReference type="ARBA" id="ARBA00023125"/>
    </source>
</evidence>
<dbReference type="GO" id="GO:0007059">
    <property type="term" value="P:chromosome segregation"/>
    <property type="evidence" value="ECO:0007669"/>
    <property type="project" value="UniProtKB-KW"/>
</dbReference>
<dbReference type="AlphaFoldDB" id="D4LEH0"/>
<organism evidence="15 16">
    <name type="scientific">Ruminococcus champanellensis (strain DSM 18848 / JCM 17042 / KCTC 15320 / 18P13)</name>
    <dbReference type="NCBI Taxonomy" id="213810"/>
    <lineage>
        <taxon>Bacteria</taxon>
        <taxon>Bacillati</taxon>
        <taxon>Bacillota</taxon>
        <taxon>Clostridia</taxon>
        <taxon>Eubacteriales</taxon>
        <taxon>Oscillospiraceae</taxon>
        <taxon>Ruminococcus</taxon>
    </lineage>
</organism>
<dbReference type="PATRIC" id="fig|213810.4.peg.1880"/>
<dbReference type="Gene3D" id="1.10.150.130">
    <property type="match status" value="1"/>
</dbReference>
<dbReference type="RefSeq" id="WP_015558921.1">
    <property type="nucleotide sequence ID" value="NC_021039.1"/>
</dbReference>
<feature type="region of interest" description="Disordered" evidence="12">
    <location>
        <begin position="311"/>
        <end position="331"/>
    </location>
</feature>
<gene>
    <name evidence="15" type="ordered locus">RUM_19810</name>
</gene>
<protein>
    <submittedName>
        <fullName evidence="15">Site-specific recombinase XerD</fullName>
    </submittedName>
</protein>
<comment type="function">
    <text evidence="1">Site-specific tyrosine recombinase, which acts by catalyzing the cutting and rejoining of the recombining DNA molecules.</text>
</comment>
<name>D4LEH0_RUMC1</name>
<dbReference type="EMBL" id="FP929052">
    <property type="protein sequence ID" value="CBL18015.1"/>
    <property type="molecule type" value="Genomic_DNA"/>
</dbReference>
<dbReference type="InterPro" id="IPR010998">
    <property type="entry name" value="Integrase_recombinase_N"/>
</dbReference>
<keyword evidence="7" id="KW-0229">DNA integration</keyword>
<dbReference type="InterPro" id="IPR044068">
    <property type="entry name" value="CB"/>
</dbReference>
<dbReference type="GO" id="GO:0006310">
    <property type="term" value="P:DNA recombination"/>
    <property type="evidence" value="ECO:0007669"/>
    <property type="project" value="UniProtKB-KW"/>
</dbReference>
<feature type="domain" description="Core-binding (CB)" evidence="14">
    <location>
        <begin position="7"/>
        <end position="111"/>
    </location>
</feature>
<keyword evidence="10" id="KW-0131">Cell cycle</keyword>
<dbReference type="GO" id="GO:0003677">
    <property type="term" value="F:DNA binding"/>
    <property type="evidence" value="ECO:0007669"/>
    <property type="project" value="UniProtKB-UniRule"/>
</dbReference>
<proteinExistence type="inferred from homology"/>
<evidence type="ECO:0000259" key="13">
    <source>
        <dbReference type="PROSITE" id="PS51898"/>
    </source>
</evidence>
<dbReference type="KEGG" id="rch:RUM_19810"/>
<sequence length="331" mass="38431">MQQAKSPDNPEILNDYLIFLSIVKGRSPRTVAEYNLDLRLFLKYIKFMKTEHNQPAVEDMDIRDVDITLLRQVTLQDIYQFEYYLQDDRQNRDRARSRKTSAVKGFFSYLTYNMTLLEKNPAEHLELPGVKHSLPKFLSLEESLRMLSSVESDHPQRDYCILVLFLNCGIRLSELVGINVQDVDMYERRLRILGKGNKERMIYLNDACLSAITEYLQTRKNPPTEPNALFLSRNNRRISRRRVQQIVESVLKNADLGGKGLSTHKLRHTAATLMYQHGNVDTLTLKEILGHKSIVTTEIYTHLSDEQRQDAIEHNPLANVKNPYKGKPPKE</sequence>
<feature type="domain" description="Tyr recombinase" evidence="13">
    <location>
        <begin position="133"/>
        <end position="314"/>
    </location>
</feature>
<evidence type="ECO:0000256" key="1">
    <source>
        <dbReference type="ARBA" id="ARBA00003283"/>
    </source>
</evidence>
<evidence type="ECO:0000256" key="9">
    <source>
        <dbReference type="ARBA" id="ARBA00023172"/>
    </source>
</evidence>
<evidence type="ECO:0000313" key="16">
    <source>
        <dbReference type="Proteomes" id="UP000007054"/>
    </source>
</evidence>
<keyword evidence="4" id="KW-0963">Cytoplasm</keyword>
<keyword evidence="8 11" id="KW-0238">DNA-binding</keyword>